<dbReference type="GO" id="GO:0016301">
    <property type="term" value="F:kinase activity"/>
    <property type="evidence" value="ECO:0007669"/>
    <property type="project" value="UniProtKB-KW"/>
</dbReference>
<dbReference type="SUPFAM" id="SSF56112">
    <property type="entry name" value="Protein kinase-like (PK-like)"/>
    <property type="match status" value="1"/>
</dbReference>
<keyword evidence="2" id="KW-1185">Reference proteome</keyword>
<reference evidence="1 2" key="1">
    <citation type="submission" date="2019-07" db="EMBL/GenBank/DDBJ databases">
        <title>Rhodococcus cavernicolus sp. nov., isolated from a cave.</title>
        <authorList>
            <person name="Lee S.D."/>
        </authorList>
    </citation>
    <scope>NUCLEOTIDE SEQUENCE [LARGE SCALE GENOMIC DNA]</scope>
    <source>
        <strain evidence="1 2">C1-24</strain>
    </source>
</reference>
<dbReference type="GO" id="GO:0019748">
    <property type="term" value="P:secondary metabolic process"/>
    <property type="evidence" value="ECO:0007669"/>
    <property type="project" value="InterPro"/>
</dbReference>
<dbReference type="EMBL" id="VLNY01000001">
    <property type="protein sequence ID" value="KAA0025014.1"/>
    <property type="molecule type" value="Genomic_DNA"/>
</dbReference>
<dbReference type="InterPro" id="IPR011009">
    <property type="entry name" value="Kinase-like_dom_sf"/>
</dbReference>
<name>A0A5A7SHA5_9NOCA</name>
<dbReference type="GO" id="GO:0016773">
    <property type="term" value="F:phosphotransferase activity, alcohol group as acceptor"/>
    <property type="evidence" value="ECO:0007669"/>
    <property type="project" value="InterPro"/>
</dbReference>
<dbReference type="Pfam" id="PF04655">
    <property type="entry name" value="APH_6_hur"/>
    <property type="match status" value="1"/>
</dbReference>
<dbReference type="AlphaFoldDB" id="A0A5A7SHA5"/>
<protein>
    <submittedName>
        <fullName evidence="1">Kinase</fullName>
    </submittedName>
</protein>
<dbReference type="OrthoDB" id="3638028at2"/>
<evidence type="ECO:0000313" key="1">
    <source>
        <dbReference type="EMBL" id="KAA0025014.1"/>
    </source>
</evidence>
<dbReference type="Gene3D" id="3.90.1200.10">
    <property type="match status" value="1"/>
</dbReference>
<comment type="caution">
    <text evidence="1">The sequence shown here is derived from an EMBL/GenBank/DDBJ whole genome shotgun (WGS) entry which is preliminary data.</text>
</comment>
<proteinExistence type="predicted"/>
<keyword evidence="1" id="KW-0418">Kinase</keyword>
<dbReference type="InterPro" id="IPR006748">
    <property type="entry name" value="NH2Glyco/OHUrea_AB-resist_kin"/>
</dbReference>
<evidence type="ECO:0000313" key="2">
    <source>
        <dbReference type="Proteomes" id="UP000322244"/>
    </source>
</evidence>
<dbReference type="Proteomes" id="UP000322244">
    <property type="component" value="Unassembled WGS sequence"/>
</dbReference>
<gene>
    <name evidence="1" type="ORF">FOY51_03630</name>
</gene>
<keyword evidence="1" id="KW-0808">Transferase</keyword>
<sequence length="284" mass="31893">MDEMDRYDAPDAPRRGWVDALPDTLAMLVERWHLTDVGRPYQPGGVASWVAPVRDARGARAVLKVGWYHFEALHEADGLRAWDGNGAVRLVYSALIGDTNALLLEQCLPGRALSSETASVQDDVIVGLLSRLWIEPRPGHPFRPLQEMCDEWADEFEEKYAADPAFDRGMASAGMELFRELPSTADRAVLLCTDLHPDNILAAEREPWLVIDPKPYLGDPAYDVLQYMFDSRERLIADPFAFVRELAEPLALDRERLRLWLFARCVQEALDAPDLVQVAATLAP</sequence>
<accession>A0A5A7SHA5</accession>
<organism evidence="1 2">
    <name type="scientific">Antrihabitans cavernicola</name>
    <dbReference type="NCBI Taxonomy" id="2495913"/>
    <lineage>
        <taxon>Bacteria</taxon>
        <taxon>Bacillati</taxon>
        <taxon>Actinomycetota</taxon>
        <taxon>Actinomycetes</taxon>
        <taxon>Mycobacteriales</taxon>
        <taxon>Nocardiaceae</taxon>
        <taxon>Antrihabitans</taxon>
    </lineage>
</organism>